<comment type="caution">
    <text evidence="1">The sequence shown here is derived from an EMBL/GenBank/DDBJ whole genome shotgun (WGS) entry which is preliminary data.</text>
</comment>
<name>A0ACB8S8C9_9AGAM</name>
<reference evidence="1" key="1">
    <citation type="submission" date="2021-02" db="EMBL/GenBank/DDBJ databases">
        <authorList>
            <consortium name="DOE Joint Genome Institute"/>
            <person name="Ahrendt S."/>
            <person name="Looney B.P."/>
            <person name="Miyauchi S."/>
            <person name="Morin E."/>
            <person name="Drula E."/>
            <person name="Courty P.E."/>
            <person name="Chicoki N."/>
            <person name="Fauchery L."/>
            <person name="Kohler A."/>
            <person name="Kuo A."/>
            <person name="Labutti K."/>
            <person name="Pangilinan J."/>
            <person name="Lipzen A."/>
            <person name="Riley R."/>
            <person name="Andreopoulos W."/>
            <person name="He G."/>
            <person name="Johnson J."/>
            <person name="Barry K.W."/>
            <person name="Grigoriev I.V."/>
            <person name="Nagy L."/>
            <person name="Hibbett D."/>
            <person name="Henrissat B."/>
            <person name="Matheny P.B."/>
            <person name="Labbe J."/>
            <person name="Martin F."/>
        </authorList>
    </citation>
    <scope>NUCLEOTIDE SEQUENCE</scope>
    <source>
        <strain evidence="1">FP105234-sp</strain>
    </source>
</reference>
<dbReference type="Proteomes" id="UP000814033">
    <property type="component" value="Unassembled WGS sequence"/>
</dbReference>
<reference evidence="1" key="2">
    <citation type="journal article" date="2022" name="New Phytol.">
        <title>Evolutionary transition to the ectomycorrhizal habit in the genomes of a hyperdiverse lineage of mushroom-forming fungi.</title>
        <authorList>
            <person name="Looney B."/>
            <person name="Miyauchi S."/>
            <person name="Morin E."/>
            <person name="Drula E."/>
            <person name="Courty P.E."/>
            <person name="Kohler A."/>
            <person name="Kuo A."/>
            <person name="LaButti K."/>
            <person name="Pangilinan J."/>
            <person name="Lipzen A."/>
            <person name="Riley R."/>
            <person name="Andreopoulos W."/>
            <person name="He G."/>
            <person name="Johnson J."/>
            <person name="Nolan M."/>
            <person name="Tritt A."/>
            <person name="Barry K.W."/>
            <person name="Grigoriev I.V."/>
            <person name="Nagy L.G."/>
            <person name="Hibbett D."/>
            <person name="Henrissat B."/>
            <person name="Matheny P.B."/>
            <person name="Labbe J."/>
            <person name="Martin F.M."/>
        </authorList>
    </citation>
    <scope>NUCLEOTIDE SEQUENCE</scope>
    <source>
        <strain evidence="1">FP105234-sp</strain>
    </source>
</reference>
<dbReference type="EMBL" id="MU275847">
    <property type="protein sequence ID" value="KAI0052201.1"/>
    <property type="molecule type" value="Genomic_DNA"/>
</dbReference>
<evidence type="ECO:0000313" key="1">
    <source>
        <dbReference type="EMBL" id="KAI0052201.1"/>
    </source>
</evidence>
<organism evidence="1 2">
    <name type="scientific">Auriscalpium vulgare</name>
    <dbReference type="NCBI Taxonomy" id="40419"/>
    <lineage>
        <taxon>Eukaryota</taxon>
        <taxon>Fungi</taxon>
        <taxon>Dikarya</taxon>
        <taxon>Basidiomycota</taxon>
        <taxon>Agaricomycotina</taxon>
        <taxon>Agaricomycetes</taxon>
        <taxon>Russulales</taxon>
        <taxon>Auriscalpiaceae</taxon>
        <taxon>Auriscalpium</taxon>
    </lineage>
</organism>
<accession>A0ACB8S8C9</accession>
<proteinExistence type="predicted"/>
<keyword evidence="2" id="KW-1185">Reference proteome</keyword>
<protein>
    <submittedName>
        <fullName evidence="1">Uncharacterized protein</fullName>
    </submittedName>
</protein>
<evidence type="ECO:0000313" key="2">
    <source>
        <dbReference type="Proteomes" id="UP000814033"/>
    </source>
</evidence>
<sequence>MCISNPRIVCPIRQCPQMTCVCVCSDTMVQFVGGSDAVEPRRESEGRARRYGCMRTFVLGALRRRSRPAPTTKSGLVGSTLSRGPSIGRLCVYGGYTSTASAWSIESVRTMRTFGPLRAVPVGGEGSRAEGGGDPEDDGGGEAESRDATDETEVCRARCCHVGGVRALLSGCTTSVRHGSPEPICVCAH</sequence>
<gene>
    <name evidence="1" type="ORF">FA95DRAFT_67287</name>
</gene>